<dbReference type="InterPro" id="IPR000524">
    <property type="entry name" value="Tscrpt_reg_HTH_GntR"/>
</dbReference>
<keyword evidence="6" id="KW-1185">Reference proteome</keyword>
<dbReference type="Proteomes" id="UP000219546">
    <property type="component" value="Unassembled WGS sequence"/>
</dbReference>
<dbReference type="SMART" id="SM00895">
    <property type="entry name" value="FCD"/>
    <property type="match status" value="1"/>
</dbReference>
<accession>A0A285CRN1</accession>
<dbReference type="Gene3D" id="1.20.120.530">
    <property type="entry name" value="GntR ligand-binding domain-like"/>
    <property type="match status" value="1"/>
</dbReference>
<feature type="domain" description="HTH gntR-type" evidence="4">
    <location>
        <begin position="10"/>
        <end position="78"/>
    </location>
</feature>
<dbReference type="GO" id="GO:0003677">
    <property type="term" value="F:DNA binding"/>
    <property type="evidence" value="ECO:0007669"/>
    <property type="project" value="UniProtKB-KW"/>
</dbReference>
<dbReference type="Gene3D" id="1.10.10.10">
    <property type="entry name" value="Winged helix-like DNA-binding domain superfamily/Winged helix DNA-binding domain"/>
    <property type="match status" value="1"/>
</dbReference>
<dbReference type="Pfam" id="PF00392">
    <property type="entry name" value="GntR"/>
    <property type="match status" value="1"/>
</dbReference>
<evidence type="ECO:0000256" key="1">
    <source>
        <dbReference type="ARBA" id="ARBA00023015"/>
    </source>
</evidence>
<dbReference type="SUPFAM" id="SSF46785">
    <property type="entry name" value="Winged helix' DNA-binding domain"/>
    <property type="match status" value="1"/>
</dbReference>
<organism evidence="5 6">
    <name type="scientific">Bacillus oleivorans</name>
    <dbReference type="NCBI Taxonomy" id="1448271"/>
    <lineage>
        <taxon>Bacteria</taxon>
        <taxon>Bacillati</taxon>
        <taxon>Bacillota</taxon>
        <taxon>Bacilli</taxon>
        <taxon>Bacillales</taxon>
        <taxon>Bacillaceae</taxon>
        <taxon>Bacillus</taxon>
    </lineage>
</organism>
<dbReference type="InterPro" id="IPR036388">
    <property type="entry name" value="WH-like_DNA-bd_sf"/>
</dbReference>
<dbReference type="GO" id="GO:0003700">
    <property type="term" value="F:DNA-binding transcription factor activity"/>
    <property type="evidence" value="ECO:0007669"/>
    <property type="project" value="InterPro"/>
</dbReference>
<protein>
    <submittedName>
        <fullName evidence="5">GntR family transcriptional regulator</fullName>
    </submittedName>
</protein>
<dbReference type="InterPro" id="IPR036390">
    <property type="entry name" value="WH_DNA-bd_sf"/>
</dbReference>
<gene>
    <name evidence="5" type="ORF">SAMN05877753_103146</name>
</gene>
<dbReference type="PANTHER" id="PTHR43537">
    <property type="entry name" value="TRANSCRIPTIONAL REGULATOR, GNTR FAMILY"/>
    <property type="match status" value="1"/>
</dbReference>
<dbReference type="InterPro" id="IPR011711">
    <property type="entry name" value="GntR_C"/>
</dbReference>
<dbReference type="OrthoDB" id="369138at2"/>
<dbReference type="InterPro" id="IPR008920">
    <property type="entry name" value="TF_FadR/GntR_C"/>
</dbReference>
<dbReference type="PROSITE" id="PS50949">
    <property type="entry name" value="HTH_GNTR"/>
    <property type="match status" value="1"/>
</dbReference>
<dbReference type="PANTHER" id="PTHR43537:SF5">
    <property type="entry name" value="UXU OPERON TRANSCRIPTIONAL REGULATOR"/>
    <property type="match status" value="1"/>
</dbReference>
<evidence type="ECO:0000259" key="4">
    <source>
        <dbReference type="PROSITE" id="PS50949"/>
    </source>
</evidence>
<dbReference type="EMBL" id="OAOP01000003">
    <property type="protein sequence ID" value="SNX69623.1"/>
    <property type="molecule type" value="Genomic_DNA"/>
</dbReference>
<reference evidence="5 6" key="1">
    <citation type="submission" date="2017-08" db="EMBL/GenBank/DDBJ databases">
        <authorList>
            <person name="de Groot N.N."/>
        </authorList>
    </citation>
    <scope>NUCLEOTIDE SEQUENCE [LARGE SCALE GENOMIC DNA]</scope>
    <source>
        <strain evidence="5 6">JC228</strain>
    </source>
</reference>
<sequence length="236" mass="26869">MKLKPIRKQKRIYQVIIDQIKLAIERGQIKPGDKLPSERMLAESLQVSRTSVKEAVTVLESAGVVHVRPGVGMFLIEDSQQSLLSKLSQVIEGHKSNFKDLLELRQAIEGDAAFYAASRITEEQKEKLTSVFNDLVLAEELGEVAIEEDFRFHFTIVEAANNPVMLEVMNLISDKMIHSLAASRENSTKNQVLNKEVQTEHRHIYKAIMNNEPERARQAAWEHLQGSKQRHIHLLD</sequence>
<keyword evidence="3" id="KW-0804">Transcription</keyword>
<dbReference type="PRINTS" id="PR00035">
    <property type="entry name" value="HTHGNTR"/>
</dbReference>
<evidence type="ECO:0000256" key="2">
    <source>
        <dbReference type="ARBA" id="ARBA00023125"/>
    </source>
</evidence>
<evidence type="ECO:0000313" key="5">
    <source>
        <dbReference type="EMBL" id="SNX69623.1"/>
    </source>
</evidence>
<name>A0A285CRN1_9BACI</name>
<proteinExistence type="predicted"/>
<evidence type="ECO:0000256" key="3">
    <source>
        <dbReference type="ARBA" id="ARBA00023163"/>
    </source>
</evidence>
<keyword evidence="1" id="KW-0805">Transcription regulation</keyword>
<evidence type="ECO:0000313" key="6">
    <source>
        <dbReference type="Proteomes" id="UP000219546"/>
    </source>
</evidence>
<dbReference type="AlphaFoldDB" id="A0A285CRN1"/>
<dbReference type="SMART" id="SM00345">
    <property type="entry name" value="HTH_GNTR"/>
    <property type="match status" value="1"/>
</dbReference>
<dbReference type="SUPFAM" id="SSF48008">
    <property type="entry name" value="GntR ligand-binding domain-like"/>
    <property type="match status" value="1"/>
</dbReference>
<dbReference type="RefSeq" id="WP_097158082.1">
    <property type="nucleotide sequence ID" value="NZ_JBEPMQ010000002.1"/>
</dbReference>
<dbReference type="Pfam" id="PF07729">
    <property type="entry name" value="FCD"/>
    <property type="match status" value="1"/>
</dbReference>
<dbReference type="CDD" id="cd07377">
    <property type="entry name" value="WHTH_GntR"/>
    <property type="match status" value="1"/>
</dbReference>
<keyword evidence="2" id="KW-0238">DNA-binding</keyword>